<keyword evidence="2" id="KW-1133">Transmembrane helix</keyword>
<keyword evidence="2" id="KW-0812">Transmembrane</keyword>
<sequence length="137" mass="14984">MGAGVGAGDCLRPGSLRPGTVRTRSRSSPPDQRNTTKRRSAAAAHLRGTPPRPGTKTRATRHRVGKVSVSVTAKQQISGHFLSVRYNQGFALGCCTAVLLCRKESDRVFTLFLFLNVALTYGFTLSRVRQRRVMQAL</sequence>
<feature type="transmembrane region" description="Helical" evidence="2">
    <location>
        <begin position="108"/>
        <end position="125"/>
    </location>
</feature>
<feature type="region of interest" description="Disordered" evidence="1">
    <location>
        <begin position="1"/>
        <end position="67"/>
    </location>
</feature>
<keyword evidence="4" id="KW-1185">Reference proteome</keyword>
<comment type="caution">
    <text evidence="3">The sequence shown here is derived from an EMBL/GenBank/DDBJ whole genome shotgun (WGS) entry which is preliminary data.</text>
</comment>
<gene>
    <name evidence="3" type="ORF">NDU88_005856</name>
</gene>
<dbReference type="EMBL" id="JANPWB010000005">
    <property type="protein sequence ID" value="KAJ1189105.1"/>
    <property type="molecule type" value="Genomic_DNA"/>
</dbReference>
<dbReference type="Proteomes" id="UP001066276">
    <property type="component" value="Chromosome 3_1"/>
</dbReference>
<name>A0AAV7ULB9_PLEWA</name>
<organism evidence="3 4">
    <name type="scientific">Pleurodeles waltl</name>
    <name type="common">Iberian ribbed newt</name>
    <dbReference type="NCBI Taxonomy" id="8319"/>
    <lineage>
        <taxon>Eukaryota</taxon>
        <taxon>Metazoa</taxon>
        <taxon>Chordata</taxon>
        <taxon>Craniata</taxon>
        <taxon>Vertebrata</taxon>
        <taxon>Euteleostomi</taxon>
        <taxon>Amphibia</taxon>
        <taxon>Batrachia</taxon>
        <taxon>Caudata</taxon>
        <taxon>Salamandroidea</taxon>
        <taxon>Salamandridae</taxon>
        <taxon>Pleurodelinae</taxon>
        <taxon>Pleurodeles</taxon>
    </lineage>
</organism>
<accession>A0AAV7ULB9</accession>
<reference evidence="3" key="1">
    <citation type="journal article" date="2022" name="bioRxiv">
        <title>Sequencing and chromosome-scale assembly of the giantPleurodeles waltlgenome.</title>
        <authorList>
            <person name="Brown T."/>
            <person name="Elewa A."/>
            <person name="Iarovenko S."/>
            <person name="Subramanian E."/>
            <person name="Araus A.J."/>
            <person name="Petzold A."/>
            <person name="Susuki M."/>
            <person name="Suzuki K.-i.T."/>
            <person name="Hayashi T."/>
            <person name="Toyoda A."/>
            <person name="Oliveira C."/>
            <person name="Osipova E."/>
            <person name="Leigh N.D."/>
            <person name="Simon A."/>
            <person name="Yun M.H."/>
        </authorList>
    </citation>
    <scope>NUCLEOTIDE SEQUENCE</scope>
    <source>
        <strain evidence="3">20211129_DDA</strain>
        <tissue evidence="3">Liver</tissue>
    </source>
</reference>
<keyword evidence="2" id="KW-0472">Membrane</keyword>
<evidence type="ECO:0000313" key="3">
    <source>
        <dbReference type="EMBL" id="KAJ1189105.1"/>
    </source>
</evidence>
<dbReference type="AlphaFoldDB" id="A0AAV7ULB9"/>
<evidence type="ECO:0000256" key="1">
    <source>
        <dbReference type="SAM" id="MobiDB-lite"/>
    </source>
</evidence>
<evidence type="ECO:0000256" key="2">
    <source>
        <dbReference type="SAM" id="Phobius"/>
    </source>
</evidence>
<proteinExistence type="predicted"/>
<protein>
    <submittedName>
        <fullName evidence="3">Uncharacterized protein</fullName>
    </submittedName>
</protein>
<evidence type="ECO:0000313" key="4">
    <source>
        <dbReference type="Proteomes" id="UP001066276"/>
    </source>
</evidence>